<dbReference type="GO" id="GO:0001669">
    <property type="term" value="C:acrosomal vesicle"/>
    <property type="evidence" value="ECO:0007669"/>
    <property type="project" value="TreeGrafter"/>
</dbReference>
<dbReference type="InParanoid" id="A0A674CG62"/>
<reference evidence="2" key="1">
    <citation type="submission" date="2025-08" db="UniProtKB">
        <authorList>
            <consortium name="Ensembl"/>
        </authorList>
    </citation>
    <scope>IDENTIFICATION</scope>
</reference>
<evidence type="ECO:0000256" key="1">
    <source>
        <dbReference type="ARBA" id="ARBA00010954"/>
    </source>
</evidence>
<comment type="similarity">
    <text evidence="1">Belongs to the TCP11 family.</text>
</comment>
<organism evidence="2 3">
    <name type="scientific">Salmo trutta</name>
    <name type="common">Brown trout</name>
    <dbReference type="NCBI Taxonomy" id="8032"/>
    <lineage>
        <taxon>Eukaryota</taxon>
        <taxon>Metazoa</taxon>
        <taxon>Chordata</taxon>
        <taxon>Craniata</taxon>
        <taxon>Vertebrata</taxon>
        <taxon>Euteleostomi</taxon>
        <taxon>Actinopterygii</taxon>
        <taxon>Neopterygii</taxon>
        <taxon>Teleostei</taxon>
        <taxon>Protacanthopterygii</taxon>
        <taxon>Salmoniformes</taxon>
        <taxon>Salmonidae</taxon>
        <taxon>Salmoninae</taxon>
        <taxon>Salmo</taxon>
    </lineage>
</organism>
<dbReference type="GeneTree" id="ENSGT00940000157402"/>
<accession>A0A674CG62</accession>
<name>A0A674CG62_SALTR</name>
<dbReference type="PANTHER" id="PTHR12832">
    <property type="entry name" value="TESTIS-SPECIFIC PROTEIN PBS13 T-COMPLEX 11"/>
    <property type="match status" value="1"/>
</dbReference>
<dbReference type="AlphaFoldDB" id="A0A674CG62"/>
<dbReference type="GO" id="GO:1902490">
    <property type="term" value="P:regulation of sperm capacitation"/>
    <property type="evidence" value="ECO:0007669"/>
    <property type="project" value="TreeGrafter"/>
</dbReference>
<keyword evidence="3" id="KW-1185">Reference proteome</keyword>
<dbReference type="Pfam" id="PF05794">
    <property type="entry name" value="Tcp11"/>
    <property type="match status" value="1"/>
</dbReference>
<sequence>MILLYSCEFYVTLKSQIIFSFPFSLEGRVTDIVPESTVNCLREQLSCSPPDYTHVVILLQETVLSLLLPGHVCLRAQVEEVLDLDLIQQQADHGALVLQRLSGYIINTMASLCAPKRDREIRTYRTKWSSSGEGQTQ</sequence>
<dbReference type="PANTHER" id="PTHR12832:SF14">
    <property type="entry name" value="T-COMPLEX PROTEIN 11 HOMOLOG"/>
    <property type="match status" value="1"/>
</dbReference>
<reference evidence="2" key="2">
    <citation type="submission" date="2025-09" db="UniProtKB">
        <authorList>
            <consortium name="Ensembl"/>
        </authorList>
    </citation>
    <scope>IDENTIFICATION</scope>
</reference>
<dbReference type="Proteomes" id="UP000472277">
    <property type="component" value="Chromosome 16"/>
</dbReference>
<dbReference type="GO" id="GO:0010737">
    <property type="term" value="P:protein kinase A signaling"/>
    <property type="evidence" value="ECO:0007669"/>
    <property type="project" value="TreeGrafter"/>
</dbReference>
<proteinExistence type="inferred from homology"/>
<protein>
    <submittedName>
        <fullName evidence="2">Uncharacterized protein</fullName>
    </submittedName>
</protein>
<evidence type="ECO:0000313" key="2">
    <source>
        <dbReference type="Ensembl" id="ENSSTUP00000082479.1"/>
    </source>
</evidence>
<dbReference type="OMA" id="CMEEIVL"/>
<dbReference type="GO" id="GO:0036126">
    <property type="term" value="C:sperm flagellum"/>
    <property type="evidence" value="ECO:0007669"/>
    <property type="project" value="TreeGrafter"/>
</dbReference>
<dbReference type="Ensembl" id="ENSSTUT00000087750.1">
    <property type="protein sequence ID" value="ENSSTUP00000082479.1"/>
    <property type="gene ID" value="ENSSTUG00000036247.1"/>
</dbReference>
<dbReference type="InterPro" id="IPR008862">
    <property type="entry name" value="Tcp11"/>
</dbReference>
<evidence type="ECO:0000313" key="3">
    <source>
        <dbReference type="Proteomes" id="UP000472277"/>
    </source>
</evidence>